<reference evidence="1" key="1">
    <citation type="submission" date="2019-06" db="EMBL/GenBank/DDBJ databases">
        <authorList>
            <person name="Zheng W."/>
        </authorList>
    </citation>
    <scope>NUCLEOTIDE SEQUENCE</scope>
    <source>
        <strain evidence="1">QDHG01</strain>
    </source>
</reference>
<protein>
    <submittedName>
        <fullName evidence="1">Uncharacterized protein</fullName>
    </submittedName>
</protein>
<keyword evidence="2" id="KW-1185">Reference proteome</keyword>
<dbReference type="Proteomes" id="UP000785679">
    <property type="component" value="Unassembled WGS sequence"/>
</dbReference>
<comment type="caution">
    <text evidence="1">The sequence shown here is derived from an EMBL/GenBank/DDBJ whole genome shotgun (WGS) entry which is preliminary data.</text>
</comment>
<dbReference type="AlphaFoldDB" id="A0A8J8NYH7"/>
<name>A0A8J8NYH7_HALGN</name>
<gene>
    <name evidence="1" type="ORF">FGO68_gene8277</name>
</gene>
<accession>A0A8J8NYH7</accession>
<evidence type="ECO:0000313" key="2">
    <source>
        <dbReference type="Proteomes" id="UP000785679"/>
    </source>
</evidence>
<organism evidence="1 2">
    <name type="scientific">Halteria grandinella</name>
    <dbReference type="NCBI Taxonomy" id="5974"/>
    <lineage>
        <taxon>Eukaryota</taxon>
        <taxon>Sar</taxon>
        <taxon>Alveolata</taxon>
        <taxon>Ciliophora</taxon>
        <taxon>Intramacronucleata</taxon>
        <taxon>Spirotrichea</taxon>
        <taxon>Stichotrichia</taxon>
        <taxon>Sporadotrichida</taxon>
        <taxon>Halteriidae</taxon>
        <taxon>Halteria</taxon>
    </lineage>
</organism>
<dbReference type="EMBL" id="RRYP01004713">
    <property type="protein sequence ID" value="TNV82650.1"/>
    <property type="molecule type" value="Genomic_DNA"/>
</dbReference>
<evidence type="ECO:0000313" key="1">
    <source>
        <dbReference type="EMBL" id="TNV82650.1"/>
    </source>
</evidence>
<proteinExistence type="predicted"/>
<sequence>MALSMKGSKFCSQYVTRILDIRNCKSQIKREKYLQSNSRAIKFRQRTLPNKLSCSLPPLSRKNHRQMMRLRLWCQTHL</sequence>